<accession>A0A6G7BND3</accession>
<name>A0A6G7BND3_9VIRU</name>
<dbReference type="EMBL" id="MN531182">
    <property type="protein sequence ID" value="QIH29496.1"/>
    <property type="molecule type" value="Genomic_DNA"/>
</dbReference>
<evidence type="ECO:0000313" key="1">
    <source>
        <dbReference type="EMBL" id="QIH29496.1"/>
    </source>
</evidence>
<organism evidence="1">
    <name type="scientific">Parsley severe stunt associated virus</name>
    <dbReference type="NCBI Taxonomy" id="2558055"/>
    <lineage>
        <taxon>Viruses</taxon>
        <taxon>Monodnaviria</taxon>
        <taxon>Shotokuvirae</taxon>
        <taxon>Cressdnaviricota</taxon>
        <taxon>Arfiviricetes</taxon>
        <taxon>Mulpavirales</taxon>
        <taxon>Nanoviridae</taxon>
        <taxon>Nanovirus</taxon>
        <taxon>Nanovirus petroselini</taxon>
    </lineage>
</organism>
<proteinExistence type="predicted"/>
<sequence>MASYRKQFSAEESSLWNRIRSIKERQDVFWNTYEDLLRSNEDIVGEFCKFHGRRVLKYPLMPVEAPCRWVHKIKTVYDIRVEDCPKCRNSERIIRHNDVFVNDENLRDLYDSGNYRYKVYY</sequence>
<reference evidence="1" key="1">
    <citation type="submission" date="2019-09" db="EMBL/GenBank/DDBJ databases">
        <title>First report of parsley severe stunt associated virus in Iran.</title>
        <authorList>
            <person name="Hasanvand V."/>
            <person name="Heydarnejad J."/>
            <person name="Kleinow T."/>
            <person name="Jeske H."/>
        </authorList>
    </citation>
    <scope>NUCLEOTIDE SEQUENCE</scope>
    <source>
        <strain evidence="1">IR:Bagh:39Ba:Pars:18</strain>
    </source>
</reference>
<gene>
    <name evidence="1" type="primary">U2</name>
</gene>
<protein>
    <submittedName>
        <fullName evidence="1">U2 protein</fullName>
    </submittedName>
</protein>